<dbReference type="Gene3D" id="3.30.420.40">
    <property type="match status" value="2"/>
</dbReference>
<dbReference type="GO" id="GO:0009254">
    <property type="term" value="P:peptidoglycan turnover"/>
    <property type="evidence" value="ECO:0007669"/>
    <property type="project" value="InterPro"/>
</dbReference>
<dbReference type="InParanoid" id="A0A1Y1UA15"/>
<dbReference type="EMBL" id="NBSH01000013">
    <property type="protein sequence ID" value="ORX34868.1"/>
    <property type="molecule type" value="Genomic_DNA"/>
</dbReference>
<dbReference type="GO" id="GO:0006040">
    <property type="term" value="P:amino sugar metabolic process"/>
    <property type="evidence" value="ECO:0007669"/>
    <property type="project" value="InterPro"/>
</dbReference>
<dbReference type="Proteomes" id="UP000193218">
    <property type="component" value="Unassembled WGS sequence"/>
</dbReference>
<sequence length="427" mass="47031">MLDFNILGMNSGTSMDGIDCALCHFRQDHPDAPMHFELLAYGEVPLAQPIKKRIMTMILENKTSPSELSEVNVILGEHFAGAAHEFTKSRGISLGDIDGIASHGQTIWLLSMPEHGQVKSALTMAEGAIIAARTGITAITDFRISDQAAGRQGAPLIAFFDSLLLHHPEKLRACQNIGGIANVCFIKPDKDGKLDQDGYYDFDTGPGNVFIDAVMRHYTDGKEEYDRDGLWGKRGKVDQKLVDEFLQRPYFQMDPPKTTGREVFRDSLAHDLIAKGEKKGLSPDDVVATVTRITAQAIVDHYRRYAPSQDIDEIYMCGGGAYNPNITDFIQKCYPHTKIMMLDEVGVPGGAKEAITFAWQGMEALVGRSIPVPTRVETRNPFVLGKISPGKNYRDVMRRAMAFGAGRSELPWVTEMVLNKGGKPIGA</sequence>
<reference evidence="1 2" key="1">
    <citation type="submission" date="2017-03" db="EMBL/GenBank/DDBJ databases">
        <title>Widespread Adenine N6-methylation of Active Genes in Fungi.</title>
        <authorList>
            <consortium name="DOE Joint Genome Institute"/>
            <person name="Mondo S.J."/>
            <person name="Dannebaum R.O."/>
            <person name="Kuo R.C."/>
            <person name="Louie K.B."/>
            <person name="Bewick A.J."/>
            <person name="Labutti K."/>
            <person name="Haridas S."/>
            <person name="Kuo A."/>
            <person name="Salamov A."/>
            <person name="Ahrendt S.R."/>
            <person name="Lau R."/>
            <person name="Bowen B.P."/>
            <person name="Lipzen A."/>
            <person name="Sullivan W."/>
            <person name="Andreopoulos W.B."/>
            <person name="Clum A."/>
            <person name="Lindquist E."/>
            <person name="Daum C."/>
            <person name="Northen T.R."/>
            <person name="Ramamoorthy G."/>
            <person name="Schmitz R.J."/>
            <person name="Gryganskyi A."/>
            <person name="Culley D."/>
            <person name="Magnuson J."/>
            <person name="James T.Y."/>
            <person name="O'Malley M.A."/>
            <person name="Stajich J.E."/>
            <person name="Spatafora J.W."/>
            <person name="Visel A."/>
            <person name="Grigoriev I.V."/>
        </authorList>
    </citation>
    <scope>NUCLEOTIDE SEQUENCE [LARGE SCALE GENOMIC DNA]</scope>
    <source>
        <strain evidence="1 2">NRRL Y-17943</strain>
    </source>
</reference>
<dbReference type="AlphaFoldDB" id="A0A1Y1UA15"/>
<dbReference type="Pfam" id="PF03702">
    <property type="entry name" value="AnmK"/>
    <property type="match status" value="1"/>
</dbReference>
<dbReference type="SUPFAM" id="SSF53067">
    <property type="entry name" value="Actin-like ATPase domain"/>
    <property type="match status" value="1"/>
</dbReference>
<name>A0A1Y1UA15_9TREE</name>
<keyword evidence="1" id="KW-0418">Kinase</keyword>
<protein>
    <submittedName>
        <fullName evidence="1">Levoglucosan kinase</fullName>
    </submittedName>
</protein>
<dbReference type="RefSeq" id="XP_021869110.1">
    <property type="nucleotide sequence ID" value="XM_022013599.1"/>
</dbReference>
<dbReference type="PANTHER" id="PTHR30605:SF0">
    <property type="entry name" value="ANHYDRO-N-ACETYLMURAMIC ACID KINASE"/>
    <property type="match status" value="1"/>
</dbReference>
<gene>
    <name evidence="1" type="ORF">BD324DRAFT_583163</name>
</gene>
<dbReference type="CDD" id="cd24051">
    <property type="entry name" value="ASKHA_NBD_LGK"/>
    <property type="match status" value="1"/>
</dbReference>
<accession>A0A1Y1UA15</accession>
<dbReference type="STRING" id="4999.A0A1Y1UA15"/>
<dbReference type="OrthoDB" id="5427593at2759"/>
<keyword evidence="1" id="KW-0808">Transferase</keyword>
<evidence type="ECO:0000313" key="2">
    <source>
        <dbReference type="Proteomes" id="UP000193218"/>
    </source>
</evidence>
<proteinExistence type="predicted"/>
<organism evidence="1 2">
    <name type="scientific">Kockovaella imperatae</name>
    <dbReference type="NCBI Taxonomy" id="4999"/>
    <lineage>
        <taxon>Eukaryota</taxon>
        <taxon>Fungi</taxon>
        <taxon>Dikarya</taxon>
        <taxon>Basidiomycota</taxon>
        <taxon>Agaricomycotina</taxon>
        <taxon>Tremellomycetes</taxon>
        <taxon>Tremellales</taxon>
        <taxon>Cuniculitremaceae</taxon>
        <taxon>Kockovaella</taxon>
    </lineage>
</organism>
<dbReference type="InterPro" id="IPR005338">
    <property type="entry name" value="Anhydro_N_Ac-Mur_kinase"/>
</dbReference>
<comment type="caution">
    <text evidence="1">The sequence shown here is derived from an EMBL/GenBank/DDBJ whole genome shotgun (WGS) entry which is preliminary data.</text>
</comment>
<dbReference type="GO" id="GO:0016773">
    <property type="term" value="F:phosphotransferase activity, alcohol group as acceptor"/>
    <property type="evidence" value="ECO:0007669"/>
    <property type="project" value="InterPro"/>
</dbReference>
<dbReference type="GO" id="GO:0005524">
    <property type="term" value="F:ATP binding"/>
    <property type="evidence" value="ECO:0007669"/>
    <property type="project" value="InterPro"/>
</dbReference>
<dbReference type="GeneID" id="33555407"/>
<evidence type="ECO:0000313" key="1">
    <source>
        <dbReference type="EMBL" id="ORX34868.1"/>
    </source>
</evidence>
<keyword evidence="2" id="KW-1185">Reference proteome</keyword>
<dbReference type="GO" id="GO:0016301">
    <property type="term" value="F:kinase activity"/>
    <property type="evidence" value="ECO:0007669"/>
    <property type="project" value="UniProtKB-KW"/>
</dbReference>
<dbReference type="InterPro" id="IPR043129">
    <property type="entry name" value="ATPase_NBD"/>
</dbReference>
<dbReference type="PANTHER" id="PTHR30605">
    <property type="entry name" value="ANHYDRO-N-ACETYLMURAMIC ACID KINASE"/>
    <property type="match status" value="1"/>
</dbReference>